<keyword evidence="1" id="KW-1133">Transmembrane helix</keyword>
<accession>A0A974P872</accession>
<dbReference type="Proteomes" id="UP000595841">
    <property type="component" value="Chromosome"/>
</dbReference>
<feature type="transmembrane region" description="Helical" evidence="1">
    <location>
        <begin position="21"/>
        <end position="42"/>
    </location>
</feature>
<evidence type="ECO:0000256" key="1">
    <source>
        <dbReference type="SAM" id="Phobius"/>
    </source>
</evidence>
<name>A0A974P872_9BACL</name>
<organism evidence="2 3">
    <name type="scientific">Paenibacillus sonchi</name>
    <dbReference type="NCBI Taxonomy" id="373687"/>
    <lineage>
        <taxon>Bacteria</taxon>
        <taxon>Bacillati</taxon>
        <taxon>Bacillota</taxon>
        <taxon>Bacilli</taxon>
        <taxon>Bacillales</taxon>
        <taxon>Paenibacillaceae</taxon>
        <taxon>Paenibacillus</taxon>
        <taxon>Paenibacillus sonchi group</taxon>
    </lineage>
</organism>
<protein>
    <submittedName>
        <fullName evidence="2">DUF4320 family protein</fullName>
    </submittedName>
</protein>
<gene>
    <name evidence="2" type="ORF">JI735_19280</name>
</gene>
<dbReference type="EMBL" id="CP068595">
    <property type="protein sequence ID" value="QQZ58876.1"/>
    <property type="molecule type" value="Genomic_DNA"/>
</dbReference>
<reference evidence="2 3" key="1">
    <citation type="submission" date="2021-01" db="EMBL/GenBank/DDBJ databases">
        <title>Whole genome sequence of Paenibacillus sonchi LMG 24727 for comparative genomics.</title>
        <authorList>
            <person name="Lee G."/>
            <person name="Kim M.-J."/>
            <person name="Lim K."/>
            <person name="Shin J.-H."/>
        </authorList>
    </citation>
    <scope>NUCLEOTIDE SEQUENCE [LARGE SCALE GENOMIC DNA]</scope>
    <source>
        <strain evidence="2 3">LMG 24727</strain>
    </source>
</reference>
<dbReference type="Pfam" id="PF14208">
    <property type="entry name" value="DUF4320"/>
    <property type="match status" value="1"/>
</dbReference>
<evidence type="ECO:0000313" key="2">
    <source>
        <dbReference type="EMBL" id="QQZ58876.1"/>
    </source>
</evidence>
<dbReference type="KEGG" id="pson:JI735_19280"/>
<dbReference type="AlphaFoldDB" id="A0A974P872"/>
<keyword evidence="1" id="KW-0472">Membrane</keyword>
<proteinExistence type="predicted"/>
<keyword evidence="3" id="KW-1185">Reference proteome</keyword>
<dbReference type="InterPro" id="IPR025469">
    <property type="entry name" value="DUF4320"/>
</dbReference>
<sequence length="139" mass="15479">MLRKMRSVLSNNRGEGHAIAILFFLLIASIMLYCAVDVYGYMTQKQKLTIAANELMEIIKSENGYDATNRSQFDYLALSQGLNPAAISVEATPKLVQRGATIELNVSMNYRFIGLKPLGQEITIPIKVHTSGLAHTYLR</sequence>
<dbReference type="RefSeq" id="WP_039834682.1">
    <property type="nucleotide sequence ID" value="NZ_CP068595.1"/>
</dbReference>
<evidence type="ECO:0000313" key="3">
    <source>
        <dbReference type="Proteomes" id="UP000595841"/>
    </source>
</evidence>
<keyword evidence="1" id="KW-0812">Transmembrane</keyword>